<dbReference type="Proteomes" id="UP000216215">
    <property type="component" value="Unassembled WGS sequence"/>
</dbReference>
<dbReference type="EMBL" id="NPKI01000025">
    <property type="protein sequence ID" value="PAQ00547.1"/>
    <property type="molecule type" value="Genomic_DNA"/>
</dbReference>
<keyword evidence="2" id="KW-1185">Reference proteome</keyword>
<comment type="caution">
    <text evidence="1">The sequence shown here is derived from an EMBL/GenBank/DDBJ whole genome shotgun (WGS) entry which is preliminary data.</text>
</comment>
<protein>
    <recommendedName>
        <fullName evidence="3">Class I SAM-dependent methyltransferase</fullName>
    </recommendedName>
</protein>
<accession>A0AB36R8D2</accession>
<dbReference type="RefSeq" id="WP_095486132.1">
    <property type="nucleotide sequence ID" value="NZ_CP088151.1"/>
</dbReference>
<sequence length="250" mass="27431">MKNAEQWKPTKFERTGKGVWRSNRKEVPARSRLIADRLASVYAAAIATHAKGRLVDLGCGAVPLYGIYREHVSDVFCVDWPGSTHGAAYVDLFADLNEQLVLEQGSFDTVIASDVIEHLHTPQALFDSAARALRPGGKLIIGVPFFYWLHEVPHDYHRYTRFALERMTMKAGLSTIELSSYGGVTDVISDLATKAVASRPRIASSVYWLTSLMRALPPVKKLGLATRESMPMGYLLIAEKVSAPPSSGGG</sequence>
<evidence type="ECO:0008006" key="3">
    <source>
        <dbReference type="Google" id="ProtNLM"/>
    </source>
</evidence>
<gene>
    <name evidence="1" type="ORF">CIT25_19370</name>
</gene>
<reference evidence="2" key="1">
    <citation type="submission" date="2017-08" db="EMBL/GenBank/DDBJ databases">
        <title>Mesorhizobium wenxinae sp. nov., a novel rhizobial species isolated from root nodules of chickpea (Cicer arietinum L.).</title>
        <authorList>
            <person name="Zhang J."/>
        </authorList>
    </citation>
    <scope>NUCLEOTIDE SEQUENCE [LARGE SCALE GENOMIC DNA]</scope>
    <source>
        <strain evidence="2">USDA 3392</strain>
    </source>
</reference>
<evidence type="ECO:0000313" key="1">
    <source>
        <dbReference type="EMBL" id="PAQ00547.1"/>
    </source>
</evidence>
<dbReference type="Pfam" id="PF13489">
    <property type="entry name" value="Methyltransf_23"/>
    <property type="match status" value="1"/>
</dbReference>
<dbReference type="SUPFAM" id="SSF53335">
    <property type="entry name" value="S-adenosyl-L-methionine-dependent methyltransferases"/>
    <property type="match status" value="1"/>
</dbReference>
<organism evidence="1 2">
    <name type="scientific">Mesorhizobium mediterraneum</name>
    <dbReference type="NCBI Taxonomy" id="43617"/>
    <lineage>
        <taxon>Bacteria</taxon>
        <taxon>Pseudomonadati</taxon>
        <taxon>Pseudomonadota</taxon>
        <taxon>Alphaproteobacteria</taxon>
        <taxon>Hyphomicrobiales</taxon>
        <taxon>Phyllobacteriaceae</taxon>
        <taxon>Mesorhizobium</taxon>
    </lineage>
</organism>
<name>A0AB36R8D2_9HYPH</name>
<dbReference type="CDD" id="cd02440">
    <property type="entry name" value="AdoMet_MTases"/>
    <property type="match status" value="1"/>
</dbReference>
<dbReference type="AlphaFoldDB" id="A0AB36R8D2"/>
<proteinExistence type="predicted"/>
<evidence type="ECO:0000313" key="2">
    <source>
        <dbReference type="Proteomes" id="UP000216215"/>
    </source>
</evidence>
<dbReference type="Gene3D" id="3.40.50.150">
    <property type="entry name" value="Vaccinia Virus protein VP39"/>
    <property type="match status" value="1"/>
</dbReference>
<dbReference type="InterPro" id="IPR029063">
    <property type="entry name" value="SAM-dependent_MTases_sf"/>
</dbReference>